<dbReference type="PANTHER" id="PTHR28094">
    <property type="entry name" value="MEIOTICALLY UP-REGULATED GENE 113 PROTEIN"/>
    <property type="match status" value="1"/>
</dbReference>
<feature type="compositionally biased region" description="Low complexity" evidence="1">
    <location>
        <begin position="192"/>
        <end position="206"/>
    </location>
</feature>
<evidence type="ECO:0000256" key="1">
    <source>
        <dbReference type="SAM" id="MobiDB-lite"/>
    </source>
</evidence>
<comment type="caution">
    <text evidence="2">The sequence shown here is derived from an EMBL/GenBank/DDBJ whole genome shotgun (WGS) entry which is preliminary data.</text>
</comment>
<accession>A0A9P3PFH5</accession>
<evidence type="ECO:0000313" key="3">
    <source>
        <dbReference type="Proteomes" id="UP001063166"/>
    </source>
</evidence>
<dbReference type="AlphaFoldDB" id="A0A9P3PFH5"/>
<feature type="region of interest" description="Disordered" evidence="1">
    <location>
        <begin position="17"/>
        <end position="38"/>
    </location>
</feature>
<organism evidence="2 3">
    <name type="scientific">Lyophyllum shimeji</name>
    <name type="common">Hon-shimeji</name>
    <name type="synonym">Tricholoma shimeji</name>
    <dbReference type="NCBI Taxonomy" id="47721"/>
    <lineage>
        <taxon>Eukaryota</taxon>
        <taxon>Fungi</taxon>
        <taxon>Dikarya</taxon>
        <taxon>Basidiomycota</taxon>
        <taxon>Agaricomycotina</taxon>
        <taxon>Agaricomycetes</taxon>
        <taxon>Agaricomycetidae</taxon>
        <taxon>Agaricales</taxon>
        <taxon>Tricholomatineae</taxon>
        <taxon>Lyophyllaceae</taxon>
        <taxon>Lyophyllum</taxon>
    </lineage>
</organism>
<dbReference type="PANTHER" id="PTHR28094:SF1">
    <property type="entry name" value="MEIOTICALLY UP-REGULATED GENE 113 PROTEIN"/>
    <property type="match status" value="1"/>
</dbReference>
<dbReference type="EMBL" id="BRPK01000002">
    <property type="protein sequence ID" value="GLB35062.1"/>
    <property type="molecule type" value="Genomic_DNA"/>
</dbReference>
<name>A0A9P3PFH5_LYOSH</name>
<gene>
    <name evidence="2" type="ORF">LshimejAT787_0206270</name>
</gene>
<protein>
    <submittedName>
        <fullName evidence="2">T5orf172 domain containing protein</fullName>
    </submittedName>
</protein>
<keyword evidence="3" id="KW-1185">Reference proteome</keyword>
<feature type="region of interest" description="Disordered" evidence="1">
    <location>
        <begin position="142"/>
        <end position="216"/>
    </location>
</feature>
<dbReference type="OrthoDB" id="2417614at2759"/>
<proteinExistence type="predicted"/>
<dbReference type="Proteomes" id="UP001063166">
    <property type="component" value="Unassembled WGS sequence"/>
</dbReference>
<reference evidence="2" key="1">
    <citation type="submission" date="2022-07" db="EMBL/GenBank/DDBJ databases">
        <title>The genome of Lyophyllum shimeji provides insight into the initial evolution of ectomycorrhizal fungal genome.</title>
        <authorList>
            <person name="Kobayashi Y."/>
            <person name="Shibata T."/>
            <person name="Hirakawa H."/>
            <person name="Shigenobu S."/>
            <person name="Nishiyama T."/>
            <person name="Yamada A."/>
            <person name="Hasebe M."/>
            <person name="Kawaguchi M."/>
        </authorList>
    </citation>
    <scope>NUCLEOTIDE SEQUENCE</scope>
    <source>
        <strain evidence="2">AT787</strain>
    </source>
</reference>
<sequence length="456" mass="49656">MSSTKGKAKRFIHKLLDSFEKDNEQSTHPPIPPPKPTIVNANSAADLRLSASDLVQSFDALALTGRPQQRTDPDFVGGFRPAYRPANPGYAGPAVPFASSSTQRLDLPTLSPLSLRPPPKMPIPNVAAQSLTMQMALRPEGQYVTTSHGPPRPHSASVLPTASDFSSATLSSSPANAQPNVVTPTRSKRPRASSTPASTSSSSSPRQQCAGVTKAGKRCARQVKPGPALVQAQNDAEDGEPPIEVFCFQHTKEVLGPSGYYARKDGKWVEFKDWIPSYLQADTQAALRVEMEKARSQSDCPGYIYTFEIRDLDAPDVIKLKCGSKEQVLRGWYPGTVEPGNTASEGSLMKGRVKAGEKGPWCHRTERLVHLELADLAFTCVYLDPAWPELDGPTVNPTSVNGTNGAGKGKPCADCRSLHKEIFEFKRLRGRRKGKEWELIVQPVILKWGAFVDQCM</sequence>
<feature type="compositionally biased region" description="Low complexity" evidence="1">
    <location>
        <begin position="162"/>
        <end position="177"/>
    </location>
</feature>
<dbReference type="InterPro" id="IPR053006">
    <property type="entry name" value="Meiosis_regulatory"/>
</dbReference>
<evidence type="ECO:0000313" key="2">
    <source>
        <dbReference type="EMBL" id="GLB35062.1"/>
    </source>
</evidence>